<name>A0A8T3CQ64_9TELE</name>
<sequence length="164" mass="17995">MTLWTLQDPASPWPLLHSGVPGGGELSCDKGNEEHAKQRRGQTFCRQARGPFWEDNYNKMTSSWPACALNGFHTRTGPQGSGRLISSPESEGKEAAQGSTETIRWGEAAGVVNQAAIVPGTASSQHQGRTSSRTARRTLRQHRPNPLHHPRTEIRPTQLQPQPT</sequence>
<protein>
    <submittedName>
        <fullName evidence="2">Uncharacterized protein</fullName>
    </submittedName>
</protein>
<evidence type="ECO:0000313" key="2">
    <source>
        <dbReference type="EMBL" id="KAI1885682.1"/>
    </source>
</evidence>
<dbReference type="EMBL" id="JAERUA010000020">
    <property type="protein sequence ID" value="KAI1885682.1"/>
    <property type="molecule type" value="Genomic_DNA"/>
</dbReference>
<proteinExistence type="predicted"/>
<dbReference type="Proteomes" id="UP000829720">
    <property type="component" value="Unassembled WGS sequence"/>
</dbReference>
<reference evidence="2" key="1">
    <citation type="submission" date="2021-01" db="EMBL/GenBank/DDBJ databases">
        <authorList>
            <person name="Zahm M."/>
            <person name="Roques C."/>
            <person name="Cabau C."/>
            <person name="Klopp C."/>
            <person name="Donnadieu C."/>
            <person name="Jouanno E."/>
            <person name="Lampietro C."/>
            <person name="Louis A."/>
            <person name="Herpin A."/>
            <person name="Echchiki A."/>
            <person name="Berthelot C."/>
            <person name="Parey E."/>
            <person name="Roest-Crollius H."/>
            <person name="Braasch I."/>
            <person name="Postlethwait J."/>
            <person name="Bobe J."/>
            <person name="Montfort J."/>
            <person name="Bouchez O."/>
            <person name="Begum T."/>
            <person name="Mejri S."/>
            <person name="Adams A."/>
            <person name="Chen W.-J."/>
            <person name="Guiguen Y."/>
        </authorList>
    </citation>
    <scope>NUCLEOTIDE SEQUENCE</scope>
    <source>
        <tissue evidence="2">Blood</tissue>
    </source>
</reference>
<feature type="compositionally biased region" description="Basic residues" evidence="1">
    <location>
        <begin position="134"/>
        <end position="149"/>
    </location>
</feature>
<dbReference type="AlphaFoldDB" id="A0A8T3CQ64"/>
<evidence type="ECO:0000313" key="3">
    <source>
        <dbReference type="Proteomes" id="UP000829720"/>
    </source>
</evidence>
<keyword evidence="3" id="KW-1185">Reference proteome</keyword>
<accession>A0A8T3CQ64</accession>
<feature type="region of interest" description="Disordered" evidence="1">
    <location>
        <begin position="73"/>
        <end position="164"/>
    </location>
</feature>
<feature type="compositionally biased region" description="Polar residues" evidence="1">
    <location>
        <begin position="155"/>
        <end position="164"/>
    </location>
</feature>
<comment type="caution">
    <text evidence="2">The sequence shown here is derived from an EMBL/GenBank/DDBJ whole genome shotgun (WGS) entry which is preliminary data.</text>
</comment>
<gene>
    <name evidence="2" type="ORF">AGOR_G00206330</name>
</gene>
<organism evidence="2 3">
    <name type="scientific">Albula goreensis</name>
    <dbReference type="NCBI Taxonomy" id="1534307"/>
    <lineage>
        <taxon>Eukaryota</taxon>
        <taxon>Metazoa</taxon>
        <taxon>Chordata</taxon>
        <taxon>Craniata</taxon>
        <taxon>Vertebrata</taxon>
        <taxon>Euteleostomi</taxon>
        <taxon>Actinopterygii</taxon>
        <taxon>Neopterygii</taxon>
        <taxon>Teleostei</taxon>
        <taxon>Albuliformes</taxon>
        <taxon>Albulidae</taxon>
        <taxon>Albula</taxon>
    </lineage>
</organism>
<evidence type="ECO:0000256" key="1">
    <source>
        <dbReference type="SAM" id="MobiDB-lite"/>
    </source>
</evidence>